<accession>A0ABD0RMG4</accession>
<evidence type="ECO:0000256" key="1">
    <source>
        <dbReference type="SAM" id="MobiDB-lite"/>
    </source>
</evidence>
<comment type="caution">
    <text evidence="2">The sequence shown here is derived from an EMBL/GenBank/DDBJ whole genome shotgun (WGS) entry which is preliminary data.</text>
</comment>
<proteinExistence type="predicted"/>
<keyword evidence="3" id="KW-1185">Reference proteome</keyword>
<dbReference type="Proteomes" id="UP001529510">
    <property type="component" value="Unassembled WGS sequence"/>
</dbReference>
<organism evidence="2 3">
    <name type="scientific">Cirrhinus mrigala</name>
    <name type="common">Mrigala</name>
    <dbReference type="NCBI Taxonomy" id="683832"/>
    <lineage>
        <taxon>Eukaryota</taxon>
        <taxon>Metazoa</taxon>
        <taxon>Chordata</taxon>
        <taxon>Craniata</taxon>
        <taxon>Vertebrata</taxon>
        <taxon>Euteleostomi</taxon>
        <taxon>Actinopterygii</taxon>
        <taxon>Neopterygii</taxon>
        <taxon>Teleostei</taxon>
        <taxon>Ostariophysi</taxon>
        <taxon>Cypriniformes</taxon>
        <taxon>Cyprinidae</taxon>
        <taxon>Labeoninae</taxon>
        <taxon>Labeonini</taxon>
        <taxon>Cirrhinus</taxon>
    </lineage>
</organism>
<dbReference type="EMBL" id="JAMKFB020000003">
    <property type="protein sequence ID" value="KAL0199141.1"/>
    <property type="molecule type" value="Genomic_DNA"/>
</dbReference>
<gene>
    <name evidence="2" type="ORF">M9458_007681</name>
</gene>
<evidence type="ECO:0000313" key="2">
    <source>
        <dbReference type="EMBL" id="KAL0199141.1"/>
    </source>
</evidence>
<dbReference type="AlphaFoldDB" id="A0ABD0RMG4"/>
<protein>
    <recommendedName>
        <fullName evidence="4">GAG protein</fullName>
    </recommendedName>
</protein>
<reference evidence="2 3" key="1">
    <citation type="submission" date="2024-05" db="EMBL/GenBank/DDBJ databases">
        <title>Genome sequencing and assembly of Indian major carp, Cirrhinus mrigala (Hamilton, 1822).</title>
        <authorList>
            <person name="Mohindra V."/>
            <person name="Chowdhury L.M."/>
            <person name="Lal K."/>
            <person name="Jena J.K."/>
        </authorList>
    </citation>
    <scope>NUCLEOTIDE SEQUENCE [LARGE SCALE GENOMIC DNA]</scope>
    <source>
        <strain evidence="2">CM1030</strain>
        <tissue evidence="2">Blood</tissue>
    </source>
</reference>
<sequence>MSVSKVAAEKGKEAPSCSCLEACGFIISGRDSHPMCITCMGVKHAQAALVDTESCSHCRVMPARVLERRLRVAASSKDDPVLSAVSSSVKGAQPSPLRDTPSWGDIMDSESPEFTPLFNQQLLAEGDEIEGDEEEDEEMLPDDEEDGAIMRVSPLSGDMASTVGDCDLVEVCKHAAAKLDIPWPLNGISMTVRGSLPPAKQLLPALPACIAEMKRSWDKPFFHRVPVKGFSSLDVSEMEGLGLSNLPMVEQSVAHHLHWNRRTTLSSASPSLPGKMERFTASMYQKMYKSSALAVKALNVTSLLTAYQAQLLEEFGTQLDTGKPDGLGGDLQHNRSQSVHLTWHGAKLRPYHGSLRRGQEIAVVKSIEYRGQGEIGFSLRSCRLFCPLNKQTPA</sequence>
<feature type="region of interest" description="Disordered" evidence="1">
    <location>
        <begin position="84"/>
        <end position="110"/>
    </location>
</feature>
<evidence type="ECO:0000313" key="3">
    <source>
        <dbReference type="Proteomes" id="UP001529510"/>
    </source>
</evidence>
<name>A0ABD0RMG4_CIRMR</name>
<evidence type="ECO:0008006" key="4">
    <source>
        <dbReference type="Google" id="ProtNLM"/>
    </source>
</evidence>
<feature type="non-terminal residue" evidence="2">
    <location>
        <position position="394"/>
    </location>
</feature>